<protein>
    <submittedName>
        <fullName evidence="1">Uncharacterized protein</fullName>
    </submittedName>
</protein>
<evidence type="ECO:0000313" key="1">
    <source>
        <dbReference type="EMBL" id="KAA1119031.1"/>
    </source>
</evidence>
<dbReference type="Proteomes" id="UP000324748">
    <property type="component" value="Unassembled WGS sequence"/>
</dbReference>
<evidence type="ECO:0000313" key="2">
    <source>
        <dbReference type="Proteomes" id="UP000324748"/>
    </source>
</evidence>
<comment type="caution">
    <text evidence="1">The sequence shown here is derived from an EMBL/GenBank/DDBJ whole genome shotgun (WGS) entry which is preliminary data.</text>
</comment>
<proteinExistence type="predicted"/>
<accession>A0A5B0R0F4</accession>
<gene>
    <name evidence="1" type="ORF">PGT21_013107</name>
</gene>
<keyword evidence="2" id="KW-1185">Reference proteome</keyword>
<organism evidence="1 2">
    <name type="scientific">Puccinia graminis f. sp. tritici</name>
    <dbReference type="NCBI Taxonomy" id="56615"/>
    <lineage>
        <taxon>Eukaryota</taxon>
        <taxon>Fungi</taxon>
        <taxon>Dikarya</taxon>
        <taxon>Basidiomycota</taxon>
        <taxon>Pucciniomycotina</taxon>
        <taxon>Pucciniomycetes</taxon>
        <taxon>Pucciniales</taxon>
        <taxon>Pucciniaceae</taxon>
        <taxon>Puccinia</taxon>
    </lineage>
</organism>
<dbReference type="AlphaFoldDB" id="A0A5B0R0F4"/>
<dbReference type="EMBL" id="VSWC01000001">
    <property type="protein sequence ID" value="KAA1119031.1"/>
    <property type="molecule type" value="Genomic_DNA"/>
</dbReference>
<sequence>MSHRAGLSERFSDLAVSCPSRCPRLSTARTSPSDLLSDDQVRELLGQAGPMTHRTGLSKQLIQTVCLTKLDSAPPVGRHRSPQSTWRVLVETNLKLSGRSFNQILQIL</sequence>
<reference evidence="1 2" key="1">
    <citation type="submission" date="2019-05" db="EMBL/GenBank/DDBJ databases">
        <title>Emergence of the Ug99 lineage of the wheat stem rust pathogen through somatic hybridization.</title>
        <authorList>
            <person name="Li F."/>
            <person name="Upadhyaya N.M."/>
            <person name="Sperschneider J."/>
            <person name="Matny O."/>
            <person name="Nguyen-Phuc H."/>
            <person name="Mago R."/>
            <person name="Raley C."/>
            <person name="Miller M.E."/>
            <person name="Silverstein K.A.T."/>
            <person name="Henningsen E."/>
            <person name="Hirsch C.D."/>
            <person name="Visser B."/>
            <person name="Pretorius Z.A."/>
            <person name="Steffenson B.J."/>
            <person name="Schwessinger B."/>
            <person name="Dodds P.N."/>
            <person name="Figueroa M."/>
        </authorList>
    </citation>
    <scope>NUCLEOTIDE SEQUENCE [LARGE SCALE GENOMIC DNA]</scope>
    <source>
        <strain evidence="1">21-0</strain>
    </source>
</reference>
<name>A0A5B0R0F4_PUCGR</name>
<dbReference type="OrthoDB" id="10457591at2759"/>